<proteinExistence type="inferred from homology"/>
<name>C0QB93_DESAH</name>
<sequence>MSPKTIEESSVTLSQVMQPQDANPAGLVHGGVIMKQIDNAAGVVAVRHTKKICVTASIDRLDFHNPVQIGNLVTFQASINNVGETSMEIGVRVETEDLLTGKKTHTGSAYLTFVALGDDFRPVPVPRLNLKTADQKRRNREAIRRRKARLAEKKSEKICQDNAKHCTD</sequence>
<evidence type="ECO:0000259" key="4">
    <source>
        <dbReference type="PROSITE" id="PS51770"/>
    </source>
</evidence>
<feature type="domain" description="HotDog ACOT-type" evidence="4">
    <location>
        <begin position="7"/>
        <end position="119"/>
    </location>
</feature>
<accession>C0QB93</accession>
<keyword evidence="2 3" id="KW-0378">Hydrolase</keyword>
<dbReference type="PANTHER" id="PTHR11049:SF16">
    <property type="entry name" value="PROTEIN VDLD"/>
    <property type="match status" value="1"/>
</dbReference>
<dbReference type="OrthoDB" id="9809430at2"/>
<dbReference type="SUPFAM" id="SSF54637">
    <property type="entry name" value="Thioesterase/thiol ester dehydrase-isomerase"/>
    <property type="match status" value="1"/>
</dbReference>
<protein>
    <submittedName>
        <fullName evidence="5">Acyl-CoA thioester hydrolase</fullName>
        <ecNumber evidence="5">3.1.2.-</ecNumber>
    </submittedName>
</protein>
<dbReference type="KEGG" id="dat:HRM2_17880"/>
<dbReference type="GO" id="GO:0052816">
    <property type="term" value="F:long-chain fatty acyl-CoA hydrolase activity"/>
    <property type="evidence" value="ECO:0007669"/>
    <property type="project" value="TreeGrafter"/>
</dbReference>
<dbReference type="InterPro" id="IPR029069">
    <property type="entry name" value="HotDog_dom_sf"/>
</dbReference>
<dbReference type="Proteomes" id="UP000000442">
    <property type="component" value="Chromosome"/>
</dbReference>
<dbReference type="InterPro" id="IPR040170">
    <property type="entry name" value="Cytosol_ACT"/>
</dbReference>
<dbReference type="PROSITE" id="PS51770">
    <property type="entry name" value="HOTDOG_ACOT"/>
    <property type="match status" value="1"/>
</dbReference>
<keyword evidence="6" id="KW-1185">Reference proteome</keyword>
<dbReference type="Gene3D" id="3.10.129.10">
    <property type="entry name" value="Hotdog Thioesterase"/>
    <property type="match status" value="1"/>
</dbReference>
<dbReference type="InterPro" id="IPR033120">
    <property type="entry name" value="HOTDOG_ACOT"/>
</dbReference>
<comment type="similarity">
    <text evidence="1">Belongs to the acyl coenzyme A hydrolase family.</text>
</comment>
<dbReference type="GO" id="GO:0005829">
    <property type="term" value="C:cytosol"/>
    <property type="evidence" value="ECO:0007669"/>
    <property type="project" value="TreeGrafter"/>
</dbReference>
<dbReference type="RefSeq" id="WP_015903678.1">
    <property type="nucleotide sequence ID" value="NC_012108.1"/>
</dbReference>
<dbReference type="GO" id="GO:0006637">
    <property type="term" value="P:acyl-CoA metabolic process"/>
    <property type="evidence" value="ECO:0007669"/>
    <property type="project" value="TreeGrafter"/>
</dbReference>
<gene>
    <name evidence="5" type="ordered locus">HRM2_17880</name>
</gene>
<dbReference type="AlphaFoldDB" id="C0QB93"/>
<dbReference type="eggNOG" id="COG1607">
    <property type="taxonomic scope" value="Bacteria"/>
</dbReference>
<evidence type="ECO:0000313" key="5">
    <source>
        <dbReference type="EMBL" id="ACN14892.1"/>
    </source>
</evidence>
<dbReference type="EMBL" id="CP001087">
    <property type="protein sequence ID" value="ACN14892.1"/>
    <property type="molecule type" value="Genomic_DNA"/>
</dbReference>
<dbReference type="Pfam" id="PF03061">
    <property type="entry name" value="4HBT"/>
    <property type="match status" value="1"/>
</dbReference>
<dbReference type="STRING" id="177437.HRM2_17880"/>
<evidence type="ECO:0000256" key="1">
    <source>
        <dbReference type="ARBA" id="ARBA00010458"/>
    </source>
</evidence>
<dbReference type="InterPro" id="IPR006683">
    <property type="entry name" value="Thioestr_dom"/>
</dbReference>
<organism evidence="5 6">
    <name type="scientific">Desulforapulum autotrophicum (strain ATCC 43914 / DSM 3382 / VKM B-1955 / HRM2)</name>
    <name type="common">Desulfobacterium autotrophicum</name>
    <dbReference type="NCBI Taxonomy" id="177437"/>
    <lineage>
        <taxon>Bacteria</taxon>
        <taxon>Pseudomonadati</taxon>
        <taxon>Thermodesulfobacteriota</taxon>
        <taxon>Desulfobacteria</taxon>
        <taxon>Desulfobacterales</taxon>
        <taxon>Desulfobacteraceae</taxon>
        <taxon>Desulforapulum</taxon>
    </lineage>
</organism>
<evidence type="ECO:0000256" key="3">
    <source>
        <dbReference type="PROSITE-ProRule" id="PRU01106"/>
    </source>
</evidence>
<evidence type="ECO:0000313" key="6">
    <source>
        <dbReference type="Proteomes" id="UP000000442"/>
    </source>
</evidence>
<evidence type="ECO:0000256" key="2">
    <source>
        <dbReference type="ARBA" id="ARBA00022801"/>
    </source>
</evidence>
<reference evidence="5 6" key="1">
    <citation type="journal article" date="2009" name="Environ. Microbiol.">
        <title>Genome sequence of Desulfobacterium autotrophicum HRM2, a marine sulfate reducer oxidizing organic carbon completely to carbon dioxide.</title>
        <authorList>
            <person name="Strittmatter A.W."/>
            <person name="Liesegang H."/>
            <person name="Rabus R."/>
            <person name="Decker I."/>
            <person name="Amann J."/>
            <person name="Andres S."/>
            <person name="Henne A."/>
            <person name="Fricke W.F."/>
            <person name="Martinez-Arias R."/>
            <person name="Bartels D."/>
            <person name="Goesmann A."/>
            <person name="Krause L."/>
            <person name="Puehler A."/>
            <person name="Klenk H.P."/>
            <person name="Richter M."/>
            <person name="Schuler M."/>
            <person name="Gloeckner F.O."/>
            <person name="Meyerdierks A."/>
            <person name="Gottschalk G."/>
            <person name="Amann R."/>
        </authorList>
    </citation>
    <scope>NUCLEOTIDE SEQUENCE [LARGE SCALE GENOMIC DNA]</scope>
    <source>
        <strain evidence="6">ATCC 43914 / DSM 3382 / HRM2</strain>
    </source>
</reference>
<dbReference type="PANTHER" id="PTHR11049">
    <property type="entry name" value="ACYL COENZYME A THIOESTER HYDROLASE"/>
    <property type="match status" value="1"/>
</dbReference>
<dbReference type="EC" id="3.1.2.-" evidence="5"/>
<dbReference type="CDD" id="cd03442">
    <property type="entry name" value="BFIT_BACH"/>
    <property type="match status" value="1"/>
</dbReference>
<dbReference type="HOGENOM" id="CLU_050164_3_2_7"/>